<evidence type="ECO:0000256" key="2">
    <source>
        <dbReference type="ARBA" id="ARBA00038334"/>
    </source>
</evidence>
<dbReference type="PANTHER" id="PTHR43329">
    <property type="entry name" value="EPOXIDE HYDROLASE"/>
    <property type="match status" value="1"/>
</dbReference>
<dbReference type="InterPro" id="IPR000639">
    <property type="entry name" value="Epox_hydrolase-like"/>
</dbReference>
<dbReference type="PRINTS" id="PR00412">
    <property type="entry name" value="EPOXHYDRLASE"/>
</dbReference>
<proteinExistence type="inferred from homology"/>
<organism evidence="4 5">
    <name type="scientific">Fusarium floridanum</name>
    <dbReference type="NCBI Taxonomy" id="1325733"/>
    <lineage>
        <taxon>Eukaryota</taxon>
        <taxon>Fungi</taxon>
        <taxon>Dikarya</taxon>
        <taxon>Ascomycota</taxon>
        <taxon>Pezizomycotina</taxon>
        <taxon>Sordariomycetes</taxon>
        <taxon>Hypocreomycetidae</taxon>
        <taxon>Hypocreales</taxon>
        <taxon>Nectriaceae</taxon>
        <taxon>Fusarium</taxon>
        <taxon>Fusarium solani species complex</taxon>
    </lineage>
</organism>
<dbReference type="SUPFAM" id="SSF53474">
    <property type="entry name" value="alpha/beta-Hydrolases"/>
    <property type="match status" value="1"/>
</dbReference>
<dbReference type="Proteomes" id="UP000287972">
    <property type="component" value="Unassembled WGS sequence"/>
</dbReference>
<dbReference type="Pfam" id="PF00561">
    <property type="entry name" value="Abhydrolase_1"/>
    <property type="match status" value="1"/>
</dbReference>
<feature type="domain" description="AB hydrolase-1" evidence="3">
    <location>
        <begin position="39"/>
        <end position="317"/>
    </location>
</feature>
<dbReference type="GO" id="GO:0016787">
    <property type="term" value="F:hydrolase activity"/>
    <property type="evidence" value="ECO:0007669"/>
    <property type="project" value="UniProtKB-KW"/>
</dbReference>
<accession>A0A428NST3</accession>
<dbReference type="InterPro" id="IPR000073">
    <property type="entry name" value="AB_hydrolase_1"/>
</dbReference>
<protein>
    <recommendedName>
        <fullName evidence="3">AB hydrolase-1 domain-containing protein</fullName>
    </recommendedName>
</protein>
<evidence type="ECO:0000313" key="5">
    <source>
        <dbReference type="Proteomes" id="UP000287972"/>
    </source>
</evidence>
<evidence type="ECO:0000256" key="1">
    <source>
        <dbReference type="ARBA" id="ARBA00022801"/>
    </source>
</evidence>
<name>A0A428NST3_9HYPO</name>
<dbReference type="PRINTS" id="PR00111">
    <property type="entry name" value="ABHYDROLASE"/>
</dbReference>
<comment type="caution">
    <text evidence="4">The sequence shown here is derived from an EMBL/GenBank/DDBJ whole genome shotgun (WGS) entry which is preliminary data.</text>
</comment>
<dbReference type="InterPro" id="IPR029058">
    <property type="entry name" value="AB_hydrolase_fold"/>
</dbReference>
<dbReference type="Gene3D" id="3.40.50.1820">
    <property type="entry name" value="alpha/beta hydrolase"/>
    <property type="match status" value="1"/>
</dbReference>
<evidence type="ECO:0000259" key="3">
    <source>
        <dbReference type="Pfam" id="PF00561"/>
    </source>
</evidence>
<dbReference type="EMBL" id="NKCL01001091">
    <property type="protein sequence ID" value="RSL43856.1"/>
    <property type="molecule type" value="Genomic_DNA"/>
</dbReference>
<keyword evidence="5" id="KW-1185">Reference proteome</keyword>
<sequence>MEFDKLEANDPRVTPDTASIRGKTYHYLRADPETEPLATIFLIHGFPDLGFGWRYQIPHFASLGYQVVAPDMLGFGDTDAPDQPSQYVLKSIAEDIKELANVVVKDKRIILGGHGWGGAVVWRTAMWFPDLVQGVFSIGTPFTPPSSVFLSPDDAARSKDLMNSRYQTQFRGTEIEDEIKDEERVRQFLNAMFGGTTAEGDVGFSVTEGVLFGNLPKLGQSRLISGDDLDHYTSKYFRKGEPRLKGPLNWYRTRAHNYFDELQLLLKPIKFSMPVLFLAITRDEELPPSMSDGMDQYFEDLTRGEVEASHWALWESPAEVNKQVSAWLKVLRRDAQQT</sequence>
<reference evidence="4 5" key="1">
    <citation type="submission" date="2017-06" db="EMBL/GenBank/DDBJ databases">
        <title>Comparative genomic analysis of Ambrosia Fusariam Clade fungi.</title>
        <authorList>
            <person name="Stajich J.E."/>
            <person name="Carrillo J."/>
            <person name="Kijimoto T."/>
            <person name="Eskalen A."/>
            <person name="O'Donnell K."/>
            <person name="Kasson M."/>
        </authorList>
    </citation>
    <scope>NUCLEOTIDE SEQUENCE [LARGE SCALE GENOMIC DNA]</scope>
    <source>
        <strain evidence="4 5">NRRL62606</strain>
    </source>
</reference>
<gene>
    <name evidence="4" type="ORF">CEP51_016310</name>
</gene>
<comment type="similarity">
    <text evidence="2">Belongs to the AB hydrolase superfamily. Epoxide hydrolase family.</text>
</comment>
<keyword evidence="1" id="KW-0378">Hydrolase</keyword>
<evidence type="ECO:0000313" key="4">
    <source>
        <dbReference type="EMBL" id="RSL43856.1"/>
    </source>
</evidence>
<dbReference type="AlphaFoldDB" id="A0A428NST3"/>